<reference evidence="15" key="3">
    <citation type="submission" date="2025-09" db="UniProtKB">
        <authorList>
            <consortium name="Ensembl"/>
        </authorList>
    </citation>
    <scope>IDENTIFICATION</scope>
</reference>
<dbReference type="SMART" id="SM00409">
    <property type="entry name" value="IG"/>
    <property type="match status" value="1"/>
</dbReference>
<comment type="similarity">
    <text evidence="3">Belongs to the immunoglobulin superfamily.</text>
</comment>
<dbReference type="Gene3D" id="2.60.40.10">
    <property type="entry name" value="Immunoglobulins"/>
    <property type="match status" value="1"/>
</dbReference>
<dbReference type="InterPro" id="IPR003598">
    <property type="entry name" value="Ig_sub2"/>
</dbReference>
<evidence type="ECO:0000256" key="6">
    <source>
        <dbReference type="ARBA" id="ARBA00022692"/>
    </source>
</evidence>
<proteinExistence type="inferred from homology"/>
<dbReference type="InterPro" id="IPR007110">
    <property type="entry name" value="Ig-like_dom"/>
</dbReference>
<dbReference type="GO" id="GO:0098636">
    <property type="term" value="C:protein complex involved in cell adhesion"/>
    <property type="evidence" value="ECO:0007669"/>
    <property type="project" value="TreeGrafter"/>
</dbReference>
<dbReference type="PANTHER" id="PTHR44598">
    <property type="entry name" value="JUNCTIONAL ADHESION MOLECULE C"/>
    <property type="match status" value="1"/>
</dbReference>
<keyword evidence="5" id="KW-1003">Cell membrane</keyword>
<dbReference type="SMART" id="SM00408">
    <property type="entry name" value="IGc2"/>
    <property type="match status" value="1"/>
</dbReference>
<dbReference type="EMBL" id="AFYH01075868">
    <property type="status" value="NOT_ANNOTATED_CDS"/>
    <property type="molecule type" value="Genomic_DNA"/>
</dbReference>
<dbReference type="SUPFAM" id="SSF48726">
    <property type="entry name" value="Immunoglobulin"/>
    <property type="match status" value="1"/>
</dbReference>
<name>H3AUS1_LATCH</name>
<evidence type="ECO:0000256" key="5">
    <source>
        <dbReference type="ARBA" id="ARBA00022475"/>
    </source>
</evidence>
<dbReference type="GO" id="GO:0005178">
    <property type="term" value="F:integrin binding"/>
    <property type="evidence" value="ECO:0007669"/>
    <property type="project" value="TreeGrafter"/>
</dbReference>
<dbReference type="EMBL" id="AFYH01075867">
    <property type="status" value="NOT_ANNOTATED_CDS"/>
    <property type="molecule type" value="Genomic_DNA"/>
</dbReference>
<dbReference type="AlphaFoldDB" id="H3AUS1"/>
<evidence type="ECO:0000256" key="4">
    <source>
        <dbReference type="ARBA" id="ARBA00022427"/>
    </source>
</evidence>
<dbReference type="HOGENOM" id="CLU_067351_0_1_1"/>
<organism evidence="15 16">
    <name type="scientific">Latimeria chalumnae</name>
    <name type="common">Coelacanth</name>
    <dbReference type="NCBI Taxonomy" id="7897"/>
    <lineage>
        <taxon>Eukaryota</taxon>
        <taxon>Metazoa</taxon>
        <taxon>Chordata</taxon>
        <taxon>Craniata</taxon>
        <taxon>Vertebrata</taxon>
        <taxon>Euteleostomi</taxon>
        <taxon>Coelacanthiformes</taxon>
        <taxon>Coelacanthidae</taxon>
        <taxon>Latimeria</taxon>
    </lineage>
</organism>
<dbReference type="EMBL" id="AFYH01075862">
    <property type="status" value="NOT_ANNOTATED_CDS"/>
    <property type="molecule type" value="Genomic_DNA"/>
</dbReference>
<evidence type="ECO:0000256" key="7">
    <source>
        <dbReference type="ARBA" id="ARBA00022729"/>
    </source>
</evidence>
<reference evidence="16" key="1">
    <citation type="submission" date="2011-08" db="EMBL/GenBank/DDBJ databases">
        <title>The draft genome of Latimeria chalumnae.</title>
        <authorList>
            <person name="Di Palma F."/>
            <person name="Alfoldi J."/>
            <person name="Johnson J."/>
            <person name="Berlin A."/>
            <person name="Gnerre S."/>
            <person name="Jaffe D."/>
            <person name="MacCallum I."/>
            <person name="Young S."/>
            <person name="Walker B.J."/>
            <person name="Lander E."/>
            <person name="Lindblad-Toh K."/>
        </authorList>
    </citation>
    <scope>NUCLEOTIDE SEQUENCE [LARGE SCALE GENOMIC DNA]</scope>
    <source>
        <strain evidence="16">Wild caught</strain>
    </source>
</reference>
<keyword evidence="11" id="KW-1015">Disulfide bond</keyword>
<dbReference type="GO" id="GO:0046982">
    <property type="term" value="F:protein heterodimerization activity"/>
    <property type="evidence" value="ECO:0007669"/>
    <property type="project" value="InterPro"/>
</dbReference>
<accession>H3AUS1</accession>
<protein>
    <submittedName>
        <fullName evidence="15">Junctional adhesion molecule 3</fullName>
    </submittedName>
</protein>
<dbReference type="GO" id="GO:0016477">
    <property type="term" value="P:cell migration"/>
    <property type="evidence" value="ECO:0007669"/>
    <property type="project" value="TreeGrafter"/>
</dbReference>
<dbReference type="EMBL" id="AFYH01075864">
    <property type="status" value="NOT_ANNOTATED_CDS"/>
    <property type="molecule type" value="Genomic_DNA"/>
</dbReference>
<dbReference type="GO" id="GO:0005886">
    <property type="term" value="C:plasma membrane"/>
    <property type="evidence" value="ECO:0007669"/>
    <property type="project" value="UniProtKB-SubCell"/>
</dbReference>
<dbReference type="GO" id="GO:0042803">
    <property type="term" value="F:protein homodimerization activity"/>
    <property type="evidence" value="ECO:0007669"/>
    <property type="project" value="InterPro"/>
</dbReference>
<evidence type="ECO:0000259" key="14">
    <source>
        <dbReference type="PROSITE" id="PS50835"/>
    </source>
</evidence>
<evidence type="ECO:0000256" key="1">
    <source>
        <dbReference type="ARBA" id="ARBA00004251"/>
    </source>
</evidence>
<keyword evidence="8" id="KW-0965">Cell junction</keyword>
<dbReference type="Proteomes" id="UP000008672">
    <property type="component" value="Unassembled WGS sequence"/>
</dbReference>
<reference evidence="15" key="2">
    <citation type="submission" date="2025-08" db="UniProtKB">
        <authorList>
            <consortium name="Ensembl"/>
        </authorList>
    </citation>
    <scope>IDENTIFICATION</scope>
</reference>
<dbReference type="FunFam" id="2.60.40.10:FF:000342">
    <property type="entry name" value="Junctional adhesion molecule A"/>
    <property type="match status" value="1"/>
</dbReference>
<evidence type="ECO:0000256" key="10">
    <source>
        <dbReference type="ARBA" id="ARBA00023136"/>
    </source>
</evidence>
<evidence type="ECO:0000256" key="3">
    <source>
        <dbReference type="ARBA" id="ARBA00008637"/>
    </source>
</evidence>
<dbReference type="GO" id="GO:0098632">
    <property type="term" value="F:cell-cell adhesion mediator activity"/>
    <property type="evidence" value="ECO:0007669"/>
    <property type="project" value="TreeGrafter"/>
</dbReference>
<evidence type="ECO:0000256" key="2">
    <source>
        <dbReference type="ARBA" id="ARBA00004435"/>
    </source>
</evidence>
<sequence>MNTTRTDSGTYRCEVVAPMDSKTLDEISIELIVQVKPVTPSCVVPKAVPVGKSASLHCTEDEGYPLPTYRWYKDNQILPLDPKTSVDFANSTYSLDQKTGTLSFSAVSKKDKGTYHCEAENLAGSAKCEAQLMDVYDINIAGIIGGVMVVILVLVLITSGICCAYKRGYFANKEKKGKNYKAPVKADGMDYVRTDDEVRISHLIFHFE</sequence>
<dbReference type="EMBL" id="AFYH01075859">
    <property type="status" value="NOT_ANNOTATED_CDS"/>
    <property type="molecule type" value="Genomic_DNA"/>
</dbReference>
<dbReference type="InterPro" id="IPR013783">
    <property type="entry name" value="Ig-like_fold"/>
</dbReference>
<keyword evidence="10 13" id="KW-0472">Membrane</keyword>
<evidence type="ECO:0000256" key="9">
    <source>
        <dbReference type="ARBA" id="ARBA00022989"/>
    </source>
</evidence>
<evidence type="ECO:0000313" key="15">
    <source>
        <dbReference type="Ensembl" id="ENSLACP00000013392.1"/>
    </source>
</evidence>
<evidence type="ECO:0000313" key="16">
    <source>
        <dbReference type="Proteomes" id="UP000008672"/>
    </source>
</evidence>
<dbReference type="InterPro" id="IPR042974">
    <property type="entry name" value="JAM-C"/>
</dbReference>
<dbReference type="FunCoup" id="H3AUS1">
    <property type="interactions" value="492"/>
</dbReference>
<dbReference type="STRING" id="7897.ENSLACP00000013392"/>
<keyword evidence="7" id="KW-0732">Signal</keyword>
<keyword evidence="16" id="KW-1185">Reference proteome</keyword>
<evidence type="ECO:0000256" key="12">
    <source>
        <dbReference type="ARBA" id="ARBA00023319"/>
    </source>
</evidence>
<evidence type="ECO:0000256" key="8">
    <source>
        <dbReference type="ARBA" id="ARBA00022949"/>
    </source>
</evidence>
<dbReference type="eggNOG" id="ENOG502QTVP">
    <property type="taxonomic scope" value="Eukaryota"/>
</dbReference>
<dbReference type="GO" id="GO:0044291">
    <property type="term" value="C:cell-cell contact zone"/>
    <property type="evidence" value="ECO:0007669"/>
    <property type="project" value="TreeGrafter"/>
</dbReference>
<comment type="subcellular location">
    <subcellularLocation>
        <location evidence="2">Cell junction</location>
        <location evidence="2">Tight junction</location>
    </subcellularLocation>
    <subcellularLocation>
        <location evidence="1">Cell membrane</location>
        <topology evidence="1">Single-pass type I membrane protein</topology>
    </subcellularLocation>
</comment>
<dbReference type="OMA" id="CTEDEGY"/>
<keyword evidence="12" id="KW-0393">Immunoglobulin domain</keyword>
<dbReference type="GO" id="GO:0005923">
    <property type="term" value="C:bicellular tight junction"/>
    <property type="evidence" value="ECO:0007669"/>
    <property type="project" value="UniProtKB-SubCell"/>
</dbReference>
<dbReference type="EMBL" id="AFYH01075860">
    <property type="status" value="NOT_ANNOTATED_CDS"/>
    <property type="molecule type" value="Genomic_DNA"/>
</dbReference>
<dbReference type="PROSITE" id="PS50835">
    <property type="entry name" value="IG_LIKE"/>
    <property type="match status" value="1"/>
</dbReference>
<feature type="transmembrane region" description="Helical" evidence="13">
    <location>
        <begin position="140"/>
        <end position="165"/>
    </location>
</feature>
<dbReference type="Pfam" id="PF13927">
    <property type="entry name" value="Ig_3"/>
    <property type="match status" value="1"/>
</dbReference>
<dbReference type="InParanoid" id="H3AUS1"/>
<dbReference type="Bgee" id="ENSLACG00000011791">
    <property type="expression patterns" value="Expressed in mesonephros and 6 other cell types or tissues"/>
</dbReference>
<dbReference type="InterPro" id="IPR036179">
    <property type="entry name" value="Ig-like_dom_sf"/>
</dbReference>
<keyword evidence="6 13" id="KW-0812">Transmembrane</keyword>
<keyword evidence="4" id="KW-0796">Tight junction</keyword>
<dbReference type="EMBL" id="AFYH01075863">
    <property type="status" value="NOT_ANNOTATED_CDS"/>
    <property type="molecule type" value="Genomic_DNA"/>
</dbReference>
<dbReference type="InterPro" id="IPR003599">
    <property type="entry name" value="Ig_sub"/>
</dbReference>
<feature type="domain" description="Ig-like" evidence="14">
    <location>
        <begin position="40"/>
        <end position="133"/>
    </location>
</feature>
<evidence type="ECO:0000256" key="11">
    <source>
        <dbReference type="ARBA" id="ARBA00023157"/>
    </source>
</evidence>
<dbReference type="Ensembl" id="ENSLACT00000013488.1">
    <property type="protein sequence ID" value="ENSLACP00000013392.1"/>
    <property type="gene ID" value="ENSLACG00000011791.1"/>
</dbReference>
<gene>
    <name evidence="15" type="primary">JAM3</name>
</gene>
<evidence type="ECO:0000256" key="13">
    <source>
        <dbReference type="SAM" id="Phobius"/>
    </source>
</evidence>
<dbReference type="EMBL" id="AFYH01075865">
    <property type="status" value="NOT_ANNOTATED_CDS"/>
    <property type="molecule type" value="Genomic_DNA"/>
</dbReference>
<dbReference type="GeneTree" id="ENSGT00940000156937"/>
<dbReference type="EMBL" id="AFYH01075866">
    <property type="status" value="NOT_ANNOTATED_CDS"/>
    <property type="molecule type" value="Genomic_DNA"/>
</dbReference>
<dbReference type="EMBL" id="AFYH01075861">
    <property type="status" value="NOT_ANNOTATED_CDS"/>
    <property type="molecule type" value="Genomic_DNA"/>
</dbReference>
<keyword evidence="9 13" id="KW-1133">Transmembrane helix</keyword>
<dbReference type="PANTHER" id="PTHR44598:SF2">
    <property type="entry name" value="JUNCTIONAL ADHESION MOLECULE C"/>
    <property type="match status" value="1"/>
</dbReference>